<dbReference type="SUPFAM" id="SSF53474">
    <property type="entry name" value="alpha/beta-Hydrolases"/>
    <property type="match status" value="1"/>
</dbReference>
<evidence type="ECO:0008006" key="10">
    <source>
        <dbReference type="Google" id="ProtNLM"/>
    </source>
</evidence>
<dbReference type="PRINTS" id="PR00724">
    <property type="entry name" value="CRBOXYPTASEC"/>
</dbReference>
<dbReference type="AlphaFoldDB" id="A0ABD0YB75"/>
<feature type="chain" id="PRO_5044835995" description="Serine carboxypeptidase" evidence="7">
    <location>
        <begin position="18"/>
        <end position="456"/>
    </location>
</feature>
<gene>
    <name evidence="8" type="ORF">AAG570_001204</name>
</gene>
<dbReference type="Gene3D" id="3.40.50.1820">
    <property type="entry name" value="alpha/beta hydrolase"/>
    <property type="match status" value="1"/>
</dbReference>
<evidence type="ECO:0000313" key="9">
    <source>
        <dbReference type="Proteomes" id="UP001558652"/>
    </source>
</evidence>
<proteinExistence type="inferred from homology"/>
<accession>A0ABD0YB75</accession>
<dbReference type="InterPro" id="IPR029058">
    <property type="entry name" value="AB_hydrolase_fold"/>
</dbReference>
<keyword evidence="9" id="KW-1185">Reference proteome</keyword>
<keyword evidence="3" id="KW-0645">Protease</keyword>
<keyword evidence="5" id="KW-0378">Hydrolase</keyword>
<evidence type="ECO:0000256" key="1">
    <source>
        <dbReference type="ARBA" id="ARBA00009431"/>
    </source>
</evidence>
<dbReference type="GO" id="GO:0004180">
    <property type="term" value="F:carboxypeptidase activity"/>
    <property type="evidence" value="ECO:0007669"/>
    <property type="project" value="UniProtKB-KW"/>
</dbReference>
<dbReference type="GO" id="GO:0006508">
    <property type="term" value="P:proteolysis"/>
    <property type="evidence" value="ECO:0007669"/>
    <property type="project" value="UniProtKB-KW"/>
</dbReference>
<sequence>MPLKLVCLIFNVIFLSAVNCTKNETFPVYFTDHIESHSILAARERSRIEFQADGKFGVVKGYSGFLTVNREFNSNLFFWYVEADYEPETAPVVVYVNGRNSSLLGSFLFHGPFIVTWDYQLRQRWFSWHRHFHTVYMDPAVGYGFSFTEAEQGYSRNRTQVGQDLYEALVQFFQVFPEHRRRDLYIAGESFDGNFAIALAYTVDKKNPEAREKLNLKGVYIDNPWIDPSIQLGYGTHFYDIGLIDRHSKHKFQDHSEEIRNLIKVEKFVEANTAFRAMMLSEDSLYERATGFPDPYNYVYGGRPIELWASWMRTEEGRRFLNVGDRQFQDGRLAASLLAGEFMAPVKPWVEQLVKNYKLLFYSGQLDALCPHTLVGKALDSIEWDGRHKFLAADRKVYQDGLIVGAYIRGEGRLVQTLLLNGSHHLTFDDPHKVITMLRSFIRDESFETWSIRVIG</sequence>
<reference evidence="8 9" key="1">
    <citation type="submission" date="2024-07" db="EMBL/GenBank/DDBJ databases">
        <title>Chromosome-level genome assembly of the water stick insect Ranatra chinensis (Heteroptera: Nepidae).</title>
        <authorList>
            <person name="Liu X."/>
        </authorList>
    </citation>
    <scope>NUCLEOTIDE SEQUENCE [LARGE SCALE GENOMIC DNA]</scope>
    <source>
        <strain evidence="8">Cailab_2021Rc</strain>
        <tissue evidence="8">Muscle</tissue>
    </source>
</reference>
<dbReference type="PANTHER" id="PTHR11802">
    <property type="entry name" value="SERINE PROTEASE FAMILY S10 SERINE CARBOXYPEPTIDASE"/>
    <property type="match status" value="1"/>
</dbReference>
<dbReference type="EMBL" id="JBFDAA010000010">
    <property type="protein sequence ID" value="KAL1124580.1"/>
    <property type="molecule type" value="Genomic_DNA"/>
</dbReference>
<comment type="caution">
    <text evidence="8">The sequence shown here is derived from an EMBL/GenBank/DDBJ whole genome shotgun (WGS) entry which is preliminary data.</text>
</comment>
<dbReference type="Proteomes" id="UP001558652">
    <property type="component" value="Unassembled WGS sequence"/>
</dbReference>
<evidence type="ECO:0000256" key="5">
    <source>
        <dbReference type="ARBA" id="ARBA00022801"/>
    </source>
</evidence>
<keyword evidence="2" id="KW-0121">Carboxypeptidase</keyword>
<evidence type="ECO:0000313" key="8">
    <source>
        <dbReference type="EMBL" id="KAL1124580.1"/>
    </source>
</evidence>
<name>A0ABD0YB75_9HEMI</name>
<organism evidence="8 9">
    <name type="scientific">Ranatra chinensis</name>
    <dbReference type="NCBI Taxonomy" id="642074"/>
    <lineage>
        <taxon>Eukaryota</taxon>
        <taxon>Metazoa</taxon>
        <taxon>Ecdysozoa</taxon>
        <taxon>Arthropoda</taxon>
        <taxon>Hexapoda</taxon>
        <taxon>Insecta</taxon>
        <taxon>Pterygota</taxon>
        <taxon>Neoptera</taxon>
        <taxon>Paraneoptera</taxon>
        <taxon>Hemiptera</taxon>
        <taxon>Heteroptera</taxon>
        <taxon>Panheteroptera</taxon>
        <taxon>Nepomorpha</taxon>
        <taxon>Nepidae</taxon>
        <taxon>Ranatrinae</taxon>
        <taxon>Ranatra</taxon>
    </lineage>
</organism>
<dbReference type="Pfam" id="PF00450">
    <property type="entry name" value="Peptidase_S10"/>
    <property type="match status" value="1"/>
</dbReference>
<evidence type="ECO:0000256" key="2">
    <source>
        <dbReference type="ARBA" id="ARBA00022645"/>
    </source>
</evidence>
<dbReference type="InterPro" id="IPR001563">
    <property type="entry name" value="Peptidase_S10"/>
</dbReference>
<evidence type="ECO:0000256" key="3">
    <source>
        <dbReference type="ARBA" id="ARBA00022670"/>
    </source>
</evidence>
<protein>
    <recommendedName>
        <fullName evidence="10">Serine carboxypeptidase</fullName>
    </recommendedName>
</protein>
<keyword evidence="6" id="KW-0325">Glycoprotein</keyword>
<evidence type="ECO:0000256" key="4">
    <source>
        <dbReference type="ARBA" id="ARBA00022729"/>
    </source>
</evidence>
<feature type="signal peptide" evidence="7">
    <location>
        <begin position="1"/>
        <end position="17"/>
    </location>
</feature>
<comment type="similarity">
    <text evidence="1">Belongs to the peptidase S10 family.</text>
</comment>
<evidence type="ECO:0000256" key="7">
    <source>
        <dbReference type="SAM" id="SignalP"/>
    </source>
</evidence>
<evidence type="ECO:0000256" key="6">
    <source>
        <dbReference type="ARBA" id="ARBA00023180"/>
    </source>
</evidence>
<keyword evidence="4 7" id="KW-0732">Signal</keyword>
<dbReference type="PANTHER" id="PTHR11802:SF472">
    <property type="entry name" value="SERINE CARBOXYPEPTIDASE CPVL-RELATED"/>
    <property type="match status" value="1"/>
</dbReference>